<evidence type="ECO:0000313" key="6">
    <source>
        <dbReference type="EMBL" id="AVA09670.1"/>
    </source>
</evidence>
<keyword evidence="2" id="KW-1015">Disulfide bond</keyword>
<dbReference type="SMART" id="SM00254">
    <property type="entry name" value="ShKT"/>
    <property type="match status" value="4"/>
</dbReference>
<dbReference type="GO" id="GO:0046872">
    <property type="term" value="F:metal ion binding"/>
    <property type="evidence" value="ECO:0007669"/>
    <property type="project" value="UniProtKB-KW"/>
</dbReference>
<feature type="disulfide bond" evidence="2">
    <location>
        <begin position="812"/>
        <end position="846"/>
    </location>
</feature>
<protein>
    <submittedName>
        <fullName evidence="6">Putative effector protein</fullName>
    </submittedName>
</protein>
<feature type="region of interest" description="Disordered" evidence="3">
    <location>
        <begin position="154"/>
        <end position="232"/>
    </location>
</feature>
<feature type="signal peptide" evidence="4">
    <location>
        <begin position="1"/>
        <end position="24"/>
    </location>
</feature>
<dbReference type="EMBL" id="MG525205">
    <property type="protein sequence ID" value="AVA09670.1"/>
    <property type="molecule type" value="Genomic_DNA"/>
</dbReference>
<evidence type="ECO:0000256" key="4">
    <source>
        <dbReference type="SAM" id="SignalP"/>
    </source>
</evidence>
<organism evidence="6">
    <name type="scientific">Heterodera avenae</name>
    <name type="common">Cereal cyst nematode worm</name>
    <dbReference type="NCBI Taxonomy" id="34510"/>
    <lineage>
        <taxon>Eukaryota</taxon>
        <taxon>Metazoa</taxon>
        <taxon>Ecdysozoa</taxon>
        <taxon>Nematoda</taxon>
        <taxon>Chromadorea</taxon>
        <taxon>Rhabditida</taxon>
        <taxon>Tylenchina</taxon>
        <taxon>Tylenchomorpha</taxon>
        <taxon>Tylenchoidea</taxon>
        <taxon>Heteroderidae</taxon>
        <taxon>Heteroderinae</taxon>
        <taxon>Heterodera</taxon>
    </lineage>
</organism>
<dbReference type="GO" id="GO:0016491">
    <property type="term" value="F:oxidoreductase activity"/>
    <property type="evidence" value="ECO:0007669"/>
    <property type="project" value="InterPro"/>
</dbReference>
<dbReference type="PANTHER" id="PTHR11474">
    <property type="entry name" value="TYROSINASE FAMILY MEMBER"/>
    <property type="match status" value="1"/>
</dbReference>
<sequence>MRAHRLLFVVFLCASICCFQEVISFPPGLDDTNVGPKSSALVGVGQSQIADIGGAGSSAGQIFNSPPNGPANTDPKIAPQALQENPCKNAPTKALRLYCNQLYRWDQSARFAPSNQEAVTLNPSIPNVDLLAADLAPNAGASANAPGGVKLDGNFNGGPPPIPETAALPPPPRVTNTNNGFREVPQASIASPTSSQIVPPSTGAGGGDGDADVQQAPAGPPPPAKGRISNADPCAEAPTRALRFVCKKLIKWDKNARAAPQVDTAIPKMPSIAGLPTPDILAGDLAPIAATPYQCMDMGCLCRYLGGNGQEGSNFCQMPNGQPLRKALRKEYRMMTDQERIRYHTALKAIKQSGEYDNLSRIHSNPTIVGGAHSGPAFLPWHREYVKRMEIALRQVDPSISIPYWDSTLEAQLPTPSDSHLFTEEFMGRTDDQGNLVYGDFAGWRTTEGNPNIRRRVGLDGKGFTEDEINWFLSQQQIDQILAYSAPQPGVCPVRMEFRWMEITHGNVHLFVGGATQLPNGTDEADGDMAEQTRSANDPIFFLHHSFVDYIWEMWRVSKQTRQSRERDYPMDNAQCSSAQHFGSAPMRPFEPWQNRDGLKNNYTDSMYEYAPRPSCQMGPNCGSKFLFCDNSHGQPHCAAKVRTGGNCTGFNNGEDVCHNGICRNGRCVKTTTDTSSTPWPMPPTDVTTAKPIRPVQSCYNEHECCSVWSQKGECQRNPSFMNSWCKTSCQQCQPDYDSNQECDDRHPNCQSWTSQGMCQRNKFWMAENCRQSCGKCRISRQHVCGGGSGSQENGDRITLAPPANRCSSPSCYNENICCQLWGLAGECHRNPTWMSCFCKVSCGRCIPQDYDFGGCADYHQRCRLWANSGQCQRNAWMLENCRWSCGTCVSFWELRQLCRMGNARLKRETVEGMPAIDFDNIGTSMISRFERAMKFNLTKQNGYASKLPVHGIENFSTTIQSSGPPSDNF</sequence>
<accession>A0A2L0VDJ5</accession>
<evidence type="ECO:0000256" key="1">
    <source>
        <dbReference type="ARBA" id="ARBA00022723"/>
    </source>
</evidence>
<dbReference type="Gene3D" id="1.10.1280.10">
    <property type="entry name" value="Di-copper center containing domain from catechol oxidase"/>
    <property type="match status" value="1"/>
</dbReference>
<dbReference type="InterPro" id="IPR002227">
    <property type="entry name" value="Tyrosinase_Cu-bd"/>
</dbReference>
<dbReference type="Pfam" id="PF00264">
    <property type="entry name" value="Tyrosinase"/>
    <property type="match status" value="1"/>
</dbReference>
<evidence type="ECO:0000256" key="3">
    <source>
        <dbReference type="SAM" id="MobiDB-lite"/>
    </source>
</evidence>
<dbReference type="AlphaFoldDB" id="A0A2L0VDJ5"/>
<evidence type="ECO:0000256" key="2">
    <source>
        <dbReference type="PROSITE-ProRule" id="PRU01005"/>
    </source>
</evidence>
<dbReference type="Pfam" id="PF01549">
    <property type="entry name" value="ShK"/>
    <property type="match status" value="4"/>
</dbReference>
<dbReference type="SUPFAM" id="SSF48056">
    <property type="entry name" value="Di-copper centre-containing domain"/>
    <property type="match status" value="1"/>
</dbReference>
<feature type="domain" description="ShKT" evidence="5">
    <location>
        <begin position="699"/>
        <end position="733"/>
    </location>
</feature>
<keyword evidence="4" id="KW-0732">Signal</keyword>
<dbReference type="PROSITE" id="PS00497">
    <property type="entry name" value="TYROSINASE_1"/>
    <property type="match status" value="1"/>
</dbReference>
<dbReference type="PROSITE" id="PS00498">
    <property type="entry name" value="TYROSINASE_2"/>
    <property type="match status" value="1"/>
</dbReference>
<dbReference type="InterPro" id="IPR050316">
    <property type="entry name" value="Tyrosinase/Hemocyanin"/>
</dbReference>
<feature type="chain" id="PRO_5014778867" evidence="4">
    <location>
        <begin position="25"/>
        <end position="970"/>
    </location>
</feature>
<dbReference type="InterPro" id="IPR008922">
    <property type="entry name" value="Di-copper_centre_dom_sf"/>
</dbReference>
<feature type="compositionally biased region" description="Polar residues" evidence="3">
    <location>
        <begin position="188"/>
        <end position="199"/>
    </location>
</feature>
<comment type="caution">
    <text evidence="2">Lacks conserved residue(s) required for the propagation of feature annotation.</text>
</comment>
<feature type="domain" description="ShKT" evidence="5">
    <location>
        <begin position="743"/>
        <end position="777"/>
    </location>
</feature>
<feature type="domain" description="ShKT" evidence="5">
    <location>
        <begin position="856"/>
        <end position="889"/>
    </location>
</feature>
<dbReference type="InterPro" id="IPR003582">
    <property type="entry name" value="ShKT_dom"/>
</dbReference>
<name>A0A2L0VDJ5_HETAV</name>
<feature type="compositionally biased region" description="Pro residues" evidence="3">
    <location>
        <begin position="158"/>
        <end position="173"/>
    </location>
</feature>
<reference evidence="6" key="1">
    <citation type="journal article" date="2018" name="Front. Plant Sci.">
        <title>Large-Scale Identification and Characterization of Heterodera avenae Putative Effectors Suppressing or Inducing Cell Death in Nicotiana benthamiana.</title>
        <authorList>
            <person name="Chen C."/>
            <person name="Chen Y."/>
            <person name="Jian H."/>
            <person name="Yang D."/>
            <person name="Dai Y."/>
            <person name="Pan L."/>
            <person name="Shi F."/>
            <person name="Yang S."/>
            <person name="Liu Q."/>
        </authorList>
    </citation>
    <scope>NUCLEOTIDE SEQUENCE</scope>
    <source>
        <strain evidence="6">Isotig13471</strain>
    </source>
</reference>
<feature type="disulfide bond" evidence="2">
    <location>
        <begin position="699"/>
        <end position="733"/>
    </location>
</feature>
<feature type="disulfide bond" evidence="2">
    <location>
        <begin position="743"/>
        <end position="777"/>
    </location>
</feature>
<evidence type="ECO:0000259" key="5">
    <source>
        <dbReference type="PROSITE" id="PS51670"/>
    </source>
</evidence>
<dbReference type="PRINTS" id="PR00092">
    <property type="entry name" value="TYROSINASE"/>
</dbReference>
<feature type="domain" description="ShKT" evidence="5">
    <location>
        <begin position="812"/>
        <end position="846"/>
    </location>
</feature>
<dbReference type="PROSITE" id="PS51670">
    <property type="entry name" value="SHKT"/>
    <property type="match status" value="4"/>
</dbReference>
<keyword evidence="1" id="KW-0479">Metal-binding</keyword>
<proteinExistence type="predicted"/>
<dbReference type="PANTHER" id="PTHR11474:SF21">
    <property type="entry name" value="SHKT DOMAIN-CONTAINING PROTEIN"/>
    <property type="match status" value="1"/>
</dbReference>